<sequence length="597" mass="66337">MVDTKTIELFRRDEMVFTVQELIEKALAAIGALFAGGHPIIVAYSGGKDSSVVAALVLHAAVLAKASGGNPLVIVTTGDTGVESPESQSLYQAETAKMRRFAKEHGVRLLTKTVQPTLLSTWQLKILSGRGLPSFPGSQSDCSVDLKIHPQRMFRRKLFRKLAQEKLPEPVTCLGTRLDEGQRRAAAMLVRGDRSDVPVRNKDGELILSPVRVWSTDDIWEAIAIYGGQQYPSFSDFEETKRVYAHSSGTSCAVVADAIYEGGEKRGKGGCGARLGCHVCQVAEDKSLANMIEYDARYAYAKGLNQLNRFIRNTRYDWQKRHWVGRTIKEGWVTIQPDTYHPSMIRALTRYMLQLDYDEELRAANAGERPKFRLLPLDVMIAVDAMQSLNGVAMPFSVWADHRDIRQRGVRYDVPDVPTVKQSPIPVARFLHVGKEWDSTASNATWTGLRDPYFEALTERSGCAPELTTLKDGKLAWAVETEPTFSVDLESACFIEDFEVDRLLQMHDQGVMPGGVTTGYLWYLSYGCLSLSHAQQNEHDAICRRTAHKDRLGITCEYDIDALIGRSVGFADLPPEARVAWGGKATTASAQVDLLFN</sequence>
<proteinExistence type="predicted"/>
<dbReference type="InterPro" id="IPR014729">
    <property type="entry name" value="Rossmann-like_a/b/a_fold"/>
</dbReference>
<name>A0A3G8GVV3_9BURK</name>
<evidence type="ECO:0000313" key="2">
    <source>
        <dbReference type="Proteomes" id="UP000270411"/>
    </source>
</evidence>
<evidence type="ECO:0000313" key="1">
    <source>
        <dbReference type="EMBL" id="AZG12119.1"/>
    </source>
</evidence>
<dbReference type="SUPFAM" id="SSF52402">
    <property type="entry name" value="Adenine nucleotide alpha hydrolases-like"/>
    <property type="match status" value="1"/>
</dbReference>
<keyword evidence="1" id="KW-0808">Transferase</keyword>
<accession>A0A3G8GVV3</accession>
<dbReference type="RefSeq" id="WP_017510863.1">
    <property type="nucleotide sequence ID" value="NZ_CP033968.1"/>
</dbReference>
<dbReference type="KEGG" id="cpau:EHF44_01190"/>
<keyword evidence="1" id="KW-0614">Plasmid</keyword>
<dbReference type="Proteomes" id="UP000270411">
    <property type="component" value="Plasmid unnamed1"/>
</dbReference>
<dbReference type="AlphaFoldDB" id="A0A3G8GVV3"/>
<dbReference type="OrthoDB" id="9774475at2"/>
<dbReference type="Gene3D" id="3.40.50.620">
    <property type="entry name" value="HUPs"/>
    <property type="match status" value="1"/>
</dbReference>
<dbReference type="GO" id="GO:0016740">
    <property type="term" value="F:transferase activity"/>
    <property type="evidence" value="ECO:0007669"/>
    <property type="project" value="UniProtKB-KW"/>
</dbReference>
<reference evidence="2" key="1">
    <citation type="submission" date="2018-11" db="EMBL/GenBank/DDBJ databases">
        <title>FDA dAtabase for Regulatory Grade micrObial Sequences (FDA-ARGOS): Supporting development and validation of Infectious Disease Dx tests.</title>
        <authorList>
            <person name="Goldberg B."/>
            <person name="Campos J."/>
            <person name="Tallon L."/>
            <person name="Sadzewicz L."/>
            <person name="Zhao X."/>
            <person name="Vavikolanu K."/>
            <person name="Mehta A."/>
            <person name="Aluvathingal J."/>
            <person name="Nadendla S."/>
            <person name="Geyer C."/>
            <person name="Nandy P."/>
            <person name="Yan Y."/>
            <person name="Sichtig H."/>
        </authorList>
    </citation>
    <scope>NUCLEOTIDE SEQUENCE [LARGE SCALE GENOMIC DNA]</scope>
    <source>
        <strain evidence="2">FDAARGOS_614</strain>
        <plasmid evidence="2">unnamed1</plasmid>
    </source>
</reference>
<organism evidence="1 2">
    <name type="scientific">Cupriavidus pauculus</name>
    <dbReference type="NCBI Taxonomy" id="82633"/>
    <lineage>
        <taxon>Bacteria</taxon>
        <taxon>Pseudomonadati</taxon>
        <taxon>Pseudomonadota</taxon>
        <taxon>Betaproteobacteria</taxon>
        <taxon>Burkholderiales</taxon>
        <taxon>Burkholderiaceae</taxon>
        <taxon>Cupriavidus</taxon>
    </lineage>
</organism>
<protein>
    <submittedName>
        <fullName evidence="1">Phosphoadenosine phosphosulfate sulfotransferase</fullName>
    </submittedName>
</protein>
<gene>
    <name evidence="1" type="ORF">EHF44_01190</name>
</gene>
<geneLocation type="plasmid" evidence="1">
    <name>unnamed1</name>
</geneLocation>
<dbReference type="EMBL" id="CP033968">
    <property type="protein sequence ID" value="AZG12119.1"/>
    <property type="molecule type" value="Genomic_DNA"/>
</dbReference>